<dbReference type="PANTHER" id="PTHR33563">
    <property type="match status" value="1"/>
</dbReference>
<dbReference type="EMBL" id="ABEU02000003">
    <property type="protein sequence ID" value="PNR57398.1"/>
    <property type="molecule type" value="Genomic_DNA"/>
</dbReference>
<evidence type="ECO:0000313" key="4">
    <source>
        <dbReference type="Proteomes" id="UP000006727"/>
    </source>
</evidence>
<reference evidence="2 4" key="2">
    <citation type="journal article" date="2018" name="Plant J.">
        <title>The Physcomitrella patens chromosome-scale assembly reveals moss genome structure and evolution.</title>
        <authorList>
            <person name="Lang D."/>
            <person name="Ullrich K.K."/>
            <person name="Murat F."/>
            <person name="Fuchs J."/>
            <person name="Jenkins J."/>
            <person name="Haas F.B."/>
            <person name="Piednoel M."/>
            <person name="Gundlach H."/>
            <person name="Van Bel M."/>
            <person name="Meyberg R."/>
            <person name="Vives C."/>
            <person name="Morata J."/>
            <person name="Symeonidi A."/>
            <person name="Hiss M."/>
            <person name="Muchero W."/>
            <person name="Kamisugi Y."/>
            <person name="Saleh O."/>
            <person name="Blanc G."/>
            <person name="Decker E.L."/>
            <person name="van Gessel N."/>
            <person name="Grimwood J."/>
            <person name="Hayes R.D."/>
            <person name="Graham S.W."/>
            <person name="Gunter L.E."/>
            <person name="McDaniel S.F."/>
            <person name="Hoernstein S.N.W."/>
            <person name="Larsson A."/>
            <person name="Li F.W."/>
            <person name="Perroud P.F."/>
            <person name="Phillips J."/>
            <person name="Ranjan P."/>
            <person name="Rokshar D.S."/>
            <person name="Rothfels C.J."/>
            <person name="Schneider L."/>
            <person name="Shu S."/>
            <person name="Stevenson D.W."/>
            <person name="Thummler F."/>
            <person name="Tillich M."/>
            <person name="Villarreal Aguilar J.C."/>
            <person name="Widiez T."/>
            <person name="Wong G.K."/>
            <person name="Wymore A."/>
            <person name="Zhang Y."/>
            <person name="Zimmer A.D."/>
            <person name="Quatrano R.S."/>
            <person name="Mayer K.F.X."/>
            <person name="Goodstein D."/>
            <person name="Casacuberta J.M."/>
            <person name="Vandepoele K."/>
            <person name="Reski R."/>
            <person name="Cuming A.C."/>
            <person name="Tuskan G.A."/>
            <person name="Maumus F."/>
            <person name="Salse J."/>
            <person name="Schmutz J."/>
            <person name="Rensing S.A."/>
        </authorList>
    </citation>
    <scope>NUCLEOTIDE SEQUENCE [LARGE SCALE GENOMIC DNA]</scope>
    <source>
        <strain evidence="3 4">cv. Gransden 2004</strain>
    </source>
</reference>
<reference evidence="2 4" key="1">
    <citation type="journal article" date="2008" name="Science">
        <title>The Physcomitrella genome reveals evolutionary insights into the conquest of land by plants.</title>
        <authorList>
            <person name="Rensing S."/>
            <person name="Lang D."/>
            <person name="Zimmer A."/>
            <person name="Terry A."/>
            <person name="Salamov A."/>
            <person name="Shapiro H."/>
            <person name="Nishiyama T."/>
            <person name="Perroud P.-F."/>
            <person name="Lindquist E."/>
            <person name="Kamisugi Y."/>
            <person name="Tanahashi T."/>
            <person name="Sakakibara K."/>
            <person name="Fujita T."/>
            <person name="Oishi K."/>
            <person name="Shin-I T."/>
            <person name="Kuroki Y."/>
            <person name="Toyoda A."/>
            <person name="Suzuki Y."/>
            <person name="Hashimoto A."/>
            <person name="Yamaguchi K."/>
            <person name="Sugano A."/>
            <person name="Kohara Y."/>
            <person name="Fujiyama A."/>
            <person name="Anterola A."/>
            <person name="Aoki S."/>
            <person name="Ashton N."/>
            <person name="Barbazuk W.B."/>
            <person name="Barker E."/>
            <person name="Bennetzen J."/>
            <person name="Bezanilla M."/>
            <person name="Blankenship R."/>
            <person name="Cho S.H."/>
            <person name="Dutcher S."/>
            <person name="Estelle M."/>
            <person name="Fawcett J.A."/>
            <person name="Gundlach H."/>
            <person name="Hanada K."/>
            <person name="Heyl A."/>
            <person name="Hicks K.A."/>
            <person name="Hugh J."/>
            <person name="Lohr M."/>
            <person name="Mayer K."/>
            <person name="Melkozernov A."/>
            <person name="Murata T."/>
            <person name="Nelson D."/>
            <person name="Pils B."/>
            <person name="Prigge M."/>
            <person name="Reiss B."/>
            <person name="Renner T."/>
            <person name="Rombauts S."/>
            <person name="Rushton P."/>
            <person name="Sanderfoot A."/>
            <person name="Schween G."/>
            <person name="Shiu S.-H."/>
            <person name="Stueber K."/>
            <person name="Theodoulou F.L."/>
            <person name="Tu H."/>
            <person name="Van de Peer Y."/>
            <person name="Verrier P.J."/>
            <person name="Waters E."/>
            <person name="Wood A."/>
            <person name="Yang L."/>
            <person name="Cove D."/>
            <person name="Cuming A."/>
            <person name="Hasebe M."/>
            <person name="Lucas S."/>
            <person name="Mishler D.B."/>
            <person name="Reski R."/>
            <person name="Grigoriev I."/>
            <person name="Quatrano R.S."/>
            <person name="Boore J.L."/>
        </authorList>
    </citation>
    <scope>NUCLEOTIDE SEQUENCE [LARGE SCALE GENOMIC DNA]</scope>
    <source>
        <strain evidence="3 4">cv. Gransden 2004</strain>
    </source>
</reference>
<dbReference type="AlphaFoldDB" id="A9RS14"/>
<feature type="compositionally biased region" description="Polar residues" evidence="1">
    <location>
        <begin position="199"/>
        <end position="219"/>
    </location>
</feature>
<sequence length="470" mass="52129">MASLEGLISFQSSGQRIIGEPSVPRPIGVQQGSVLVVLDVNKGVTPAAIYWTLADVARRGDSVKILGIITHIANTMGFMIRVDQSTRTSPNIMELQFEIATKKEAIWRTAHMKEWCQRAGVNLDVNVKAGNNPKVIAIDEAKSIGAYHVVLDKHMKKDRKYFGENLTCFVSRLRSNGGVETIRSFEMSNKLPPMAPTTAKGSSQAGHLSKTSVSSNASYRGASSMSSISFELGGESSVGEFSFHEGDPLSASSVGDSMDHPMFLTIRASPQKQPPNLYNLLRGPVLESGDIGYMNNPLRKPAVHKWLKEDDRINVTELDRINVYDQQQGLLTPRAEFRFDQETITPRNEQNNNPNHLGSHTWMLNGQLNVAPEFGQSKMGRQSLTATLQTQASFNNGRKHFRPDKLSMDVLWALVHWADRSQSARLRPQQFQSSTITLISNNSMNNFRAAVRKRVPVSTGLNYNDMVDSD</sequence>
<accession>A9RS14</accession>
<keyword evidence="4" id="KW-1185">Reference proteome</keyword>
<dbReference type="RefSeq" id="XP_073389042.1">
    <property type="nucleotide sequence ID" value="XM_073532941.1"/>
</dbReference>
<dbReference type="PANTHER" id="PTHR33563:SF6">
    <property type="entry name" value="USPA DOMAIN-CONTAINING PROTEIN"/>
    <property type="match status" value="1"/>
</dbReference>
<dbReference type="EnsemblPlants" id="Pp3c3_13770V3.1">
    <property type="protein sequence ID" value="Pp3c3_13770V3.1"/>
    <property type="gene ID" value="Pp3c3_13770"/>
</dbReference>
<dbReference type="GO" id="GO:0016491">
    <property type="term" value="F:oxidoreductase activity"/>
    <property type="evidence" value="ECO:0007669"/>
    <property type="project" value="InterPro"/>
</dbReference>
<proteinExistence type="predicted"/>
<dbReference type="GeneID" id="112279764"/>
<dbReference type="HOGENOM" id="CLU_050140_0_0_1"/>
<evidence type="ECO:0000313" key="3">
    <source>
        <dbReference type="EnsemblPlants" id="Pp3c3_13770V3.1"/>
    </source>
</evidence>
<protein>
    <submittedName>
        <fullName evidence="2 3">Uncharacterized protein</fullName>
    </submittedName>
</protein>
<dbReference type="PaxDb" id="3218-PP1S25_39V6.1"/>
<evidence type="ECO:0000313" key="2">
    <source>
        <dbReference type="EMBL" id="PNR57398.1"/>
    </source>
</evidence>
<dbReference type="Proteomes" id="UP000006727">
    <property type="component" value="Chromosome 3"/>
</dbReference>
<name>A9RS14_PHYPA</name>
<reference evidence="3" key="3">
    <citation type="submission" date="2020-12" db="UniProtKB">
        <authorList>
            <consortium name="EnsemblPlants"/>
        </authorList>
    </citation>
    <scope>IDENTIFICATION</scope>
</reference>
<organism evidence="2">
    <name type="scientific">Physcomitrium patens</name>
    <name type="common">Spreading-leaved earth moss</name>
    <name type="synonym">Physcomitrella patens</name>
    <dbReference type="NCBI Taxonomy" id="3218"/>
    <lineage>
        <taxon>Eukaryota</taxon>
        <taxon>Viridiplantae</taxon>
        <taxon>Streptophyta</taxon>
        <taxon>Embryophyta</taxon>
        <taxon>Bryophyta</taxon>
        <taxon>Bryophytina</taxon>
        <taxon>Bryopsida</taxon>
        <taxon>Funariidae</taxon>
        <taxon>Funariales</taxon>
        <taxon>Funariaceae</taxon>
        <taxon>Physcomitrium</taxon>
    </lineage>
</organism>
<dbReference type="InterPro" id="IPR002812">
    <property type="entry name" value="DHQS"/>
</dbReference>
<dbReference type="GO" id="GO:0003856">
    <property type="term" value="F:3-dehydroquinate synthase activity"/>
    <property type="evidence" value="ECO:0007669"/>
    <property type="project" value="InterPro"/>
</dbReference>
<dbReference type="OrthoDB" id="4062651at2759"/>
<evidence type="ECO:0000256" key="1">
    <source>
        <dbReference type="SAM" id="MobiDB-lite"/>
    </source>
</evidence>
<gene>
    <name evidence="3" type="primary">LOC112279764</name>
    <name evidence="2" type="ORF">PHYPA_004392</name>
</gene>
<feature type="region of interest" description="Disordered" evidence="1">
    <location>
        <begin position="189"/>
        <end position="219"/>
    </location>
</feature>
<dbReference type="Gramene" id="Pp3c3_13770V3.1">
    <property type="protein sequence ID" value="Pp3c3_13770V3.1"/>
    <property type="gene ID" value="Pp3c3_13770"/>
</dbReference>
<dbReference type="GO" id="GO:0009073">
    <property type="term" value="P:aromatic amino acid family biosynthetic process"/>
    <property type="evidence" value="ECO:0007669"/>
    <property type="project" value="InterPro"/>
</dbReference>